<dbReference type="InterPro" id="IPR009875">
    <property type="entry name" value="PilZ_domain"/>
</dbReference>
<feature type="domain" description="PilZ" evidence="1">
    <location>
        <begin position="2"/>
        <end position="91"/>
    </location>
</feature>
<dbReference type="Pfam" id="PF07238">
    <property type="entry name" value="PilZ"/>
    <property type="match status" value="1"/>
</dbReference>
<dbReference type="EMBL" id="VMRX01000002">
    <property type="protein sequence ID" value="TVT36021.1"/>
    <property type="molecule type" value="Genomic_DNA"/>
</dbReference>
<evidence type="ECO:0000313" key="2">
    <source>
        <dbReference type="EMBL" id="TVT36021.1"/>
    </source>
</evidence>
<accession>A0A558BHM6</accession>
<name>A0A558BHM6_9GAMM</name>
<comment type="caution">
    <text evidence="2">The sequence shown here is derived from an EMBL/GenBank/DDBJ whole genome shotgun (WGS) entry which is preliminary data.</text>
</comment>
<protein>
    <submittedName>
        <fullName evidence="2">PilZ domain-containing protein</fullName>
    </submittedName>
</protein>
<evidence type="ECO:0000313" key="3">
    <source>
        <dbReference type="Proteomes" id="UP000319142"/>
    </source>
</evidence>
<organism evidence="2 3">
    <name type="scientific">Marinobacter vinifirmus</name>
    <dbReference type="NCBI Taxonomy" id="355591"/>
    <lineage>
        <taxon>Bacteria</taxon>
        <taxon>Pseudomonadati</taxon>
        <taxon>Pseudomonadota</taxon>
        <taxon>Gammaproteobacteria</taxon>
        <taxon>Pseudomonadales</taxon>
        <taxon>Marinobacteraceae</taxon>
        <taxon>Marinobacter</taxon>
    </lineage>
</organism>
<gene>
    <name evidence="2" type="ORF">FHK81_01515</name>
</gene>
<sequence>MEFGAPCELFCEDQVWSSEVLDISFGGVMVRRPEGEALPYNKPFEVVIHVDDHETGIVMAVELRHTDDERLGFRCDYIDAESTENLERLVASKLGDLALLERDFAKLIG</sequence>
<dbReference type="GO" id="GO:0035438">
    <property type="term" value="F:cyclic-di-GMP binding"/>
    <property type="evidence" value="ECO:0007669"/>
    <property type="project" value="InterPro"/>
</dbReference>
<dbReference type="Gene3D" id="2.40.10.220">
    <property type="entry name" value="predicted glycosyltransferase like domains"/>
    <property type="match status" value="1"/>
</dbReference>
<dbReference type="Proteomes" id="UP000319142">
    <property type="component" value="Unassembled WGS sequence"/>
</dbReference>
<dbReference type="SUPFAM" id="SSF141371">
    <property type="entry name" value="PilZ domain-like"/>
    <property type="match status" value="1"/>
</dbReference>
<evidence type="ECO:0000259" key="1">
    <source>
        <dbReference type="Pfam" id="PF07238"/>
    </source>
</evidence>
<reference evidence="2 3" key="1">
    <citation type="submission" date="2019-07" db="EMBL/GenBank/DDBJ databases">
        <title>The pathways for chlorine oxyanion respiration interact through the shared metabolite chlorate.</title>
        <authorList>
            <person name="Barnum T.P."/>
            <person name="Cheng Y."/>
            <person name="Hill K.A."/>
            <person name="Lucas L.N."/>
            <person name="Carlson H.K."/>
            <person name="Coates J.D."/>
        </authorList>
    </citation>
    <scope>NUCLEOTIDE SEQUENCE [LARGE SCALE GENOMIC DNA]</scope>
    <source>
        <strain evidence="2">UCB</strain>
    </source>
</reference>
<proteinExistence type="predicted"/>
<dbReference type="AlphaFoldDB" id="A0A558BHM6"/>